<dbReference type="Pfam" id="PF02836">
    <property type="entry name" value="Glyco_hydro_2_C"/>
    <property type="match status" value="1"/>
</dbReference>
<feature type="domain" description="Beta galactosidase small chain/" evidence="12">
    <location>
        <begin position="773"/>
        <end position="1051"/>
    </location>
</feature>
<dbReference type="InterPro" id="IPR006103">
    <property type="entry name" value="Glyco_hydro_2_cat"/>
</dbReference>
<evidence type="ECO:0000256" key="1">
    <source>
        <dbReference type="ARBA" id="ARBA00001412"/>
    </source>
</evidence>
<dbReference type="PRINTS" id="PR00132">
    <property type="entry name" value="GLHYDRLASE2"/>
</dbReference>
<dbReference type="Gene3D" id="2.70.98.10">
    <property type="match status" value="1"/>
</dbReference>
<dbReference type="PANTHER" id="PTHR46323">
    <property type="entry name" value="BETA-GALACTOSIDASE"/>
    <property type="match status" value="1"/>
</dbReference>
<comment type="subunit">
    <text evidence="4">Monomer.</text>
</comment>
<dbReference type="InterPro" id="IPR014718">
    <property type="entry name" value="GH-type_carb-bd"/>
</dbReference>
<keyword evidence="7" id="KW-0106">Calcium</keyword>
<comment type="caution">
    <text evidence="13">The sequence shown here is derived from an EMBL/GenBank/DDBJ whole genome shotgun (WGS) entry which is preliminary data.</text>
</comment>
<gene>
    <name evidence="13" type="ORF">FGG15_01880</name>
</gene>
<dbReference type="InterPro" id="IPR008979">
    <property type="entry name" value="Galactose-bd-like_sf"/>
</dbReference>
<protein>
    <recommendedName>
        <fullName evidence="5 10">Beta-galactosidase</fullName>
        <ecNumber evidence="5 10">3.2.1.23</ecNumber>
    </recommendedName>
    <alternativeName>
        <fullName evidence="9 10">Lactase</fullName>
    </alternativeName>
</protein>
<dbReference type="InterPro" id="IPR013783">
    <property type="entry name" value="Ig-like_fold"/>
</dbReference>
<dbReference type="PANTHER" id="PTHR46323:SF2">
    <property type="entry name" value="BETA-GALACTOSIDASE"/>
    <property type="match status" value="1"/>
</dbReference>
<keyword evidence="14" id="KW-1185">Reference proteome</keyword>
<feature type="signal peptide" evidence="11">
    <location>
        <begin position="1"/>
        <end position="19"/>
    </location>
</feature>
<dbReference type="InterPro" id="IPR006102">
    <property type="entry name" value="Ig-like_GH2"/>
</dbReference>
<feature type="chain" id="PRO_5045974625" description="Beta-galactosidase" evidence="11">
    <location>
        <begin position="20"/>
        <end position="1081"/>
    </location>
</feature>
<evidence type="ECO:0000256" key="9">
    <source>
        <dbReference type="ARBA" id="ARBA00032230"/>
    </source>
</evidence>
<dbReference type="SMART" id="SM01038">
    <property type="entry name" value="Bgal_small_N"/>
    <property type="match status" value="1"/>
</dbReference>
<dbReference type="SUPFAM" id="SSF74650">
    <property type="entry name" value="Galactose mutarotase-like"/>
    <property type="match status" value="1"/>
</dbReference>
<evidence type="ECO:0000256" key="7">
    <source>
        <dbReference type="ARBA" id="ARBA00022837"/>
    </source>
</evidence>
<dbReference type="Gene3D" id="3.20.20.80">
    <property type="entry name" value="Glycosidases"/>
    <property type="match status" value="1"/>
</dbReference>
<accession>A0ABY2WMT7</accession>
<reference evidence="13 14" key="1">
    <citation type="submission" date="2019-05" db="EMBL/GenBank/DDBJ databases">
        <title>Flagellimonas sp. AsT0115, sp. nov., isolated from a marine red algae, Asparagopsis taxiformis.</title>
        <authorList>
            <person name="Kim J."/>
            <person name="Jeong S.E."/>
            <person name="Jeon C.O."/>
        </authorList>
    </citation>
    <scope>NUCLEOTIDE SEQUENCE [LARGE SCALE GENOMIC DNA]</scope>
    <source>
        <strain evidence="13 14">AsT0115</strain>
    </source>
</reference>
<evidence type="ECO:0000256" key="10">
    <source>
        <dbReference type="RuleBase" id="RU361154"/>
    </source>
</evidence>
<keyword evidence="11" id="KW-0732">Signal</keyword>
<keyword evidence="8 10" id="KW-0326">Glycosidase</keyword>
<dbReference type="EMBL" id="VCNI01000001">
    <property type="protein sequence ID" value="TMU56312.1"/>
    <property type="molecule type" value="Genomic_DNA"/>
</dbReference>
<evidence type="ECO:0000256" key="5">
    <source>
        <dbReference type="ARBA" id="ARBA00012756"/>
    </source>
</evidence>
<dbReference type="InterPro" id="IPR011013">
    <property type="entry name" value="Gal_mutarotase_sf_dom"/>
</dbReference>
<dbReference type="InterPro" id="IPR006101">
    <property type="entry name" value="Glyco_hydro_2"/>
</dbReference>
<dbReference type="InterPro" id="IPR032312">
    <property type="entry name" value="LacZ_4"/>
</dbReference>
<dbReference type="SUPFAM" id="SSF49785">
    <property type="entry name" value="Galactose-binding domain-like"/>
    <property type="match status" value="1"/>
</dbReference>
<proteinExistence type="inferred from homology"/>
<comment type="cofactor">
    <cofactor evidence="2">
        <name>Ca(2+)</name>
        <dbReference type="ChEBI" id="CHEBI:29108"/>
    </cofactor>
</comment>
<evidence type="ECO:0000313" key="14">
    <source>
        <dbReference type="Proteomes" id="UP000751614"/>
    </source>
</evidence>
<dbReference type="InterPro" id="IPR023232">
    <property type="entry name" value="Glyco_hydro_2_AS"/>
</dbReference>
<dbReference type="SUPFAM" id="SSF49303">
    <property type="entry name" value="beta-Galactosidase/glucuronidase domain"/>
    <property type="match status" value="2"/>
</dbReference>
<dbReference type="SUPFAM" id="SSF51445">
    <property type="entry name" value="(Trans)glycosidases"/>
    <property type="match status" value="1"/>
</dbReference>
<comment type="catalytic activity">
    <reaction evidence="1 10">
        <text>Hydrolysis of terminal non-reducing beta-D-galactose residues in beta-D-galactosides.</text>
        <dbReference type="EC" id="3.2.1.23"/>
    </reaction>
</comment>
<dbReference type="Gene3D" id="2.60.40.10">
    <property type="entry name" value="Immunoglobulins"/>
    <property type="match status" value="2"/>
</dbReference>
<dbReference type="Gene3D" id="2.60.120.260">
    <property type="entry name" value="Galactose-binding domain-like"/>
    <property type="match status" value="1"/>
</dbReference>
<evidence type="ECO:0000313" key="13">
    <source>
        <dbReference type="EMBL" id="TMU56312.1"/>
    </source>
</evidence>
<dbReference type="Pfam" id="PF02837">
    <property type="entry name" value="Glyco_hydro_2_N"/>
    <property type="match status" value="1"/>
</dbReference>
<evidence type="ECO:0000256" key="4">
    <source>
        <dbReference type="ARBA" id="ARBA00011245"/>
    </source>
</evidence>
<dbReference type="Pfam" id="PF00703">
    <property type="entry name" value="Glyco_hydro_2"/>
    <property type="match status" value="1"/>
</dbReference>
<sequence>MKNYFMAVLCLLATWTALSQSPNDWENPLVTSINKLPARATSVSFPDEVMALKGDRKASPRYQSLNGTWKFNFAPTVEQGKTHEDFYQMTFDVSGWNGIPVPANWELHGYGRAIYTNVTYPFVPVDPPYVPKDDSPVGFYRTNFTIPANWDNNKIIIHFGGVTSAFYLWINGKKVGYSQGSRLPAEFDITDYLQKGENVLAAQVFRWSDGSYLEDQDHWRLSGIHRDVYLEALPKTHIYDFFVRASLDDAFENGKLSVRPKLQLEEGVDVSNWELSMQLFDGNNAPVLDKAVARPVSELLKEHYPQRATIDFAFLEAEVDNPKKWSAEHPNLYTLVLYLKDANGAIAETRSSKVGFRSIEIRDGEFFVNGQPVLLYGVNRHDHSQHTGKVVSKEIMRKDALLMKQFNFNAVRTSHYPNNPFWYELCDEYGLYVIDETNLETHGITGILTNNPDWAHAHVDRAKRMVERDKNHPSIIFWSLGNESGMGPNHAAMSGWIKDYDPTRFIHYEGAQYRSWDSGLTDPPYVDIRSRMYNSIEYMVDLANAPKDPRAVIYCEYAHAMGNSLGNFTKFWDAIKANKRFIGAFIWDWTDGALIKKLDNGKEMWAYGGDYGETIHSGNFNNNGVISPDQTPKPATWEAKKVQQPVEISSDDLINGIFKLKNRHHFTSLSQYDGFWKLEADGQTVQEGTFEVPDVKAQTTGTIQINYKQPKVKPGVGYYITLSLRLNRDYNWAKAGHETSWQQFELPFFEVAAEQKLKDSRELTTEETGDAVTVVTKTGKIRFDKKTGALTSINVQGTELLKGAIQPNFWRPPTDNDVGSKMPQRQNYWENAAKSKTLRSFRTLLKEPKNIVLQAIYDLPLPEGSNEEKSTIVLNYTVFGNGEIAVESTFTPVGDLPNLPRFGMQLVLDDDFEAMEWLGKGPHENYVDRATSSAYGLYSKSVKNDFFHYVRPQESNNYTGVDWTRLTDKSGKGLEILGSVPLSVSAWPYTMEDLSDPKGHIVELPDRDIITLNVDYRQMGVGGDDSWTINARPHEEFRLPSKEYYYGFVIRPILSKSKRINHSMPPITESKEKLDKALPLD</sequence>
<dbReference type="InterPro" id="IPR050347">
    <property type="entry name" value="Bact_Beta-galactosidase"/>
</dbReference>
<dbReference type="RefSeq" id="WP_138832630.1">
    <property type="nucleotide sequence ID" value="NZ_VCNI01000001.1"/>
</dbReference>
<evidence type="ECO:0000256" key="2">
    <source>
        <dbReference type="ARBA" id="ARBA00001913"/>
    </source>
</evidence>
<organism evidence="13 14">
    <name type="scientific">Flagellimonas algicola</name>
    <dbReference type="NCBI Taxonomy" id="2583815"/>
    <lineage>
        <taxon>Bacteria</taxon>
        <taxon>Pseudomonadati</taxon>
        <taxon>Bacteroidota</taxon>
        <taxon>Flavobacteriia</taxon>
        <taxon>Flavobacteriales</taxon>
        <taxon>Flavobacteriaceae</taxon>
        <taxon>Flagellimonas</taxon>
    </lineage>
</organism>
<evidence type="ECO:0000256" key="6">
    <source>
        <dbReference type="ARBA" id="ARBA00022801"/>
    </source>
</evidence>
<dbReference type="PROSITE" id="PS00608">
    <property type="entry name" value="GLYCOSYL_HYDROL_F2_2"/>
    <property type="match status" value="1"/>
</dbReference>
<dbReference type="InterPro" id="IPR023230">
    <property type="entry name" value="Glyco_hydro_2_CS"/>
</dbReference>
<dbReference type="Pfam" id="PF02929">
    <property type="entry name" value="Bgal_small_N"/>
    <property type="match status" value="1"/>
</dbReference>
<evidence type="ECO:0000256" key="3">
    <source>
        <dbReference type="ARBA" id="ARBA00007401"/>
    </source>
</evidence>
<dbReference type="InterPro" id="IPR006104">
    <property type="entry name" value="Glyco_hydro_2_N"/>
</dbReference>
<comment type="similarity">
    <text evidence="3 10">Belongs to the glycosyl hydrolase 2 family.</text>
</comment>
<name>A0ABY2WMT7_9FLAO</name>
<dbReference type="InterPro" id="IPR036156">
    <property type="entry name" value="Beta-gal/glucu_dom_sf"/>
</dbReference>
<dbReference type="Pfam" id="PF16353">
    <property type="entry name" value="LacZ_4"/>
    <property type="match status" value="1"/>
</dbReference>
<dbReference type="PROSITE" id="PS00719">
    <property type="entry name" value="GLYCOSYL_HYDROL_F2_1"/>
    <property type="match status" value="1"/>
</dbReference>
<evidence type="ECO:0000256" key="8">
    <source>
        <dbReference type="ARBA" id="ARBA00023295"/>
    </source>
</evidence>
<dbReference type="InterPro" id="IPR004199">
    <property type="entry name" value="B-gal_small/dom_5"/>
</dbReference>
<dbReference type="InterPro" id="IPR017853">
    <property type="entry name" value="GH"/>
</dbReference>
<keyword evidence="6 10" id="KW-0378">Hydrolase</keyword>
<dbReference type="Proteomes" id="UP000751614">
    <property type="component" value="Unassembled WGS sequence"/>
</dbReference>
<dbReference type="EC" id="3.2.1.23" evidence="5 10"/>
<evidence type="ECO:0000259" key="12">
    <source>
        <dbReference type="SMART" id="SM01038"/>
    </source>
</evidence>
<evidence type="ECO:0000256" key="11">
    <source>
        <dbReference type="SAM" id="SignalP"/>
    </source>
</evidence>